<evidence type="ECO:0000313" key="2">
    <source>
        <dbReference type="EMBL" id="RKD27108.1"/>
    </source>
</evidence>
<keyword evidence="3" id="KW-1185">Reference proteome</keyword>
<name>A0A419SRE9_9BACL</name>
<feature type="transmembrane region" description="Helical" evidence="1">
    <location>
        <begin position="51"/>
        <end position="71"/>
    </location>
</feature>
<feature type="transmembrane region" description="Helical" evidence="1">
    <location>
        <begin position="143"/>
        <end position="169"/>
    </location>
</feature>
<dbReference type="EMBL" id="MCHY01000001">
    <property type="protein sequence ID" value="RKD27108.1"/>
    <property type="molecule type" value="Genomic_DNA"/>
</dbReference>
<evidence type="ECO:0000313" key="3">
    <source>
        <dbReference type="Proteomes" id="UP000284219"/>
    </source>
</evidence>
<proteinExistence type="predicted"/>
<evidence type="ECO:0000256" key="1">
    <source>
        <dbReference type="SAM" id="Phobius"/>
    </source>
</evidence>
<dbReference type="AlphaFoldDB" id="A0A419SRE9"/>
<accession>A0A419SRE9</accession>
<dbReference type="RefSeq" id="WP_120187930.1">
    <property type="nucleotide sequence ID" value="NZ_MCHY01000001.1"/>
</dbReference>
<comment type="caution">
    <text evidence="2">The sequence shown here is derived from an EMBL/GenBank/DDBJ whole genome shotgun (WGS) entry which is preliminary data.</text>
</comment>
<reference evidence="2 3" key="1">
    <citation type="submission" date="2016-08" db="EMBL/GenBank/DDBJ databases">
        <title>Novel Firmicute Genomes.</title>
        <authorList>
            <person name="Poppleton D.I."/>
            <person name="Gribaldo S."/>
        </authorList>
    </citation>
    <scope>NUCLEOTIDE SEQUENCE [LARGE SCALE GENOMIC DNA]</scope>
    <source>
        <strain evidence="2 3">RAOx-1</strain>
    </source>
</reference>
<feature type="transmembrane region" description="Helical" evidence="1">
    <location>
        <begin position="109"/>
        <end position="131"/>
    </location>
</feature>
<dbReference type="Proteomes" id="UP000284219">
    <property type="component" value="Unassembled WGS sequence"/>
</dbReference>
<keyword evidence="1" id="KW-0472">Membrane</keyword>
<feature type="transmembrane region" description="Helical" evidence="1">
    <location>
        <begin position="6"/>
        <end position="23"/>
    </location>
</feature>
<gene>
    <name evidence="2" type="ORF">BEP19_00615</name>
</gene>
<keyword evidence="1" id="KW-1133">Transmembrane helix</keyword>
<feature type="transmembrane region" description="Helical" evidence="1">
    <location>
        <begin position="77"/>
        <end position="97"/>
    </location>
</feature>
<sequence length="175" mass="19900">MTLFLLVGFIIVLILLFNKRLVFKLVRSDSTFVGKLSGADWFQNPWKSGTFLFVSNALLFSLTLLLIYVTGLLEIPFIHLFVMIAAVLSSLYLWIVIHKSWRGGRKERLLQGFVGSSFYGVLALIFIFMIFNMEPETPYNDNFMQFIGLVMGIFVAVVAFITCFCITSLTGKKQL</sequence>
<protein>
    <submittedName>
        <fullName evidence="2">Uncharacterized protein</fullName>
    </submittedName>
</protein>
<keyword evidence="1" id="KW-0812">Transmembrane</keyword>
<organism evidence="2 3">
    <name type="scientific">Ammoniphilus oxalaticus</name>
    <dbReference type="NCBI Taxonomy" id="66863"/>
    <lineage>
        <taxon>Bacteria</taxon>
        <taxon>Bacillati</taxon>
        <taxon>Bacillota</taxon>
        <taxon>Bacilli</taxon>
        <taxon>Bacillales</taxon>
        <taxon>Paenibacillaceae</taxon>
        <taxon>Aneurinibacillus group</taxon>
        <taxon>Ammoniphilus</taxon>
    </lineage>
</organism>
<dbReference type="OrthoDB" id="2629110at2"/>